<reference evidence="3" key="1">
    <citation type="journal article" date="2019" name="Nat. Commun.">
        <title>The genome of broomcorn millet.</title>
        <authorList>
            <person name="Zou C."/>
            <person name="Miki D."/>
            <person name="Li D."/>
            <person name="Tang Q."/>
            <person name="Xiao L."/>
            <person name="Rajput S."/>
            <person name="Deng P."/>
            <person name="Jia W."/>
            <person name="Huang R."/>
            <person name="Zhang M."/>
            <person name="Sun Y."/>
            <person name="Hu J."/>
            <person name="Fu X."/>
            <person name="Schnable P.S."/>
            <person name="Li F."/>
            <person name="Zhang H."/>
            <person name="Feng B."/>
            <person name="Zhu X."/>
            <person name="Liu R."/>
            <person name="Schnable J.C."/>
            <person name="Zhu J.-K."/>
            <person name="Zhang H."/>
        </authorList>
    </citation>
    <scope>NUCLEOTIDE SEQUENCE [LARGE SCALE GENOMIC DNA]</scope>
</reference>
<name>A0A3L6PU31_PANMI</name>
<dbReference type="EMBL" id="PQIB02000016">
    <property type="protein sequence ID" value="RLM62252.1"/>
    <property type="molecule type" value="Genomic_DNA"/>
</dbReference>
<dbReference type="OrthoDB" id="685425at2759"/>
<dbReference type="AlphaFoldDB" id="A0A3L6PU31"/>
<sequence length="88" mass="9595">MVSKKSATKGKRKGKGKGSKLAASSGDGWRKSKCSKAVLQSLVDKDLLQSKEIIQWRAATSDAIPYEHAKEIVLFLNTLSSADWDSDL</sequence>
<evidence type="ECO:0000313" key="2">
    <source>
        <dbReference type="EMBL" id="RLM62252.1"/>
    </source>
</evidence>
<feature type="region of interest" description="Disordered" evidence="1">
    <location>
        <begin position="1"/>
        <end position="33"/>
    </location>
</feature>
<evidence type="ECO:0000256" key="1">
    <source>
        <dbReference type="SAM" id="MobiDB-lite"/>
    </source>
</evidence>
<keyword evidence="3" id="KW-1185">Reference proteome</keyword>
<gene>
    <name evidence="2" type="ORF">C2845_PM14G09790</name>
</gene>
<protein>
    <submittedName>
        <fullName evidence="2">Uncharacterized protein</fullName>
    </submittedName>
</protein>
<evidence type="ECO:0000313" key="3">
    <source>
        <dbReference type="Proteomes" id="UP000275267"/>
    </source>
</evidence>
<feature type="compositionally biased region" description="Basic residues" evidence="1">
    <location>
        <begin position="1"/>
        <end position="18"/>
    </location>
</feature>
<comment type="caution">
    <text evidence="2">The sequence shown here is derived from an EMBL/GenBank/DDBJ whole genome shotgun (WGS) entry which is preliminary data.</text>
</comment>
<dbReference type="Proteomes" id="UP000275267">
    <property type="component" value="Unassembled WGS sequence"/>
</dbReference>
<accession>A0A3L6PU31</accession>
<organism evidence="2 3">
    <name type="scientific">Panicum miliaceum</name>
    <name type="common">Proso millet</name>
    <name type="synonym">Broomcorn millet</name>
    <dbReference type="NCBI Taxonomy" id="4540"/>
    <lineage>
        <taxon>Eukaryota</taxon>
        <taxon>Viridiplantae</taxon>
        <taxon>Streptophyta</taxon>
        <taxon>Embryophyta</taxon>
        <taxon>Tracheophyta</taxon>
        <taxon>Spermatophyta</taxon>
        <taxon>Magnoliopsida</taxon>
        <taxon>Liliopsida</taxon>
        <taxon>Poales</taxon>
        <taxon>Poaceae</taxon>
        <taxon>PACMAD clade</taxon>
        <taxon>Panicoideae</taxon>
        <taxon>Panicodae</taxon>
        <taxon>Paniceae</taxon>
        <taxon>Panicinae</taxon>
        <taxon>Panicum</taxon>
        <taxon>Panicum sect. Panicum</taxon>
    </lineage>
</organism>
<proteinExistence type="predicted"/>